<dbReference type="EMBL" id="OB660074">
    <property type="protein sequence ID" value="CAD7222575.1"/>
    <property type="molecule type" value="Genomic_DNA"/>
</dbReference>
<dbReference type="Gene3D" id="3.30.70.330">
    <property type="match status" value="1"/>
</dbReference>
<dbReference type="InterPro" id="IPR012677">
    <property type="entry name" value="Nucleotide-bd_a/b_plait_sf"/>
</dbReference>
<keyword evidence="3" id="KW-0963">Cytoplasm</keyword>
<sequence>MVTMSVDERRESCASVDSISSTGSNTCHAPKFGTRIKNRVFIGGLPPQTSDKELSAFFSDYGTIKDCKIINDRAGISRGYGFLTFDSEEVASNVVADASKEPKIFKERRLNIAPAVRKNEPFRPAPPPFHFSPGGYPPPPPGGSPYPHPHHHPHPSLSYPYPSPFGYPAPSPPAYYPHPPNGSIPEFHYYNPSPQAMPHPPGAGTPNTASSVPCSSHVFYGPSTGPIYVHPSPYALGGWPPGPGSYRPWTPSSGSQGDQLLLTSPIASTMGETNSPPHSSILSPTAVSFVPRYLLTAQEFCPTSQSS</sequence>
<reference evidence="9" key="1">
    <citation type="submission" date="2020-11" db="EMBL/GenBank/DDBJ databases">
        <authorList>
            <person name="Tran Van P."/>
        </authorList>
    </citation>
    <scope>NUCLEOTIDE SEQUENCE</scope>
</reference>
<evidence type="ECO:0000313" key="9">
    <source>
        <dbReference type="EMBL" id="CAD7222575.1"/>
    </source>
</evidence>
<comment type="subcellular location">
    <subcellularLocation>
        <location evidence="1">Cytoplasm</location>
    </subcellularLocation>
</comment>
<dbReference type="SUPFAM" id="SSF54928">
    <property type="entry name" value="RNA-binding domain, RBD"/>
    <property type="match status" value="1"/>
</dbReference>
<dbReference type="InterPro" id="IPR000504">
    <property type="entry name" value="RRM_dom"/>
</dbReference>
<organism evidence="9">
    <name type="scientific">Cyprideis torosa</name>
    <dbReference type="NCBI Taxonomy" id="163714"/>
    <lineage>
        <taxon>Eukaryota</taxon>
        <taxon>Metazoa</taxon>
        <taxon>Ecdysozoa</taxon>
        <taxon>Arthropoda</taxon>
        <taxon>Crustacea</taxon>
        <taxon>Oligostraca</taxon>
        <taxon>Ostracoda</taxon>
        <taxon>Podocopa</taxon>
        <taxon>Podocopida</taxon>
        <taxon>Cytherocopina</taxon>
        <taxon>Cytheroidea</taxon>
        <taxon>Cytherideidae</taxon>
        <taxon>Cyprideis</taxon>
    </lineage>
</organism>
<evidence type="ECO:0000256" key="1">
    <source>
        <dbReference type="ARBA" id="ARBA00004496"/>
    </source>
</evidence>
<name>A0A7R8W3R4_9CRUS</name>
<keyword evidence="2" id="KW-0217">Developmental protein</keyword>
<keyword evidence="5" id="KW-0810">Translation regulation</keyword>
<keyword evidence="6" id="KW-0744">Spermatogenesis</keyword>
<dbReference type="SMART" id="SM00360">
    <property type="entry name" value="RRM"/>
    <property type="match status" value="1"/>
</dbReference>
<evidence type="ECO:0000256" key="6">
    <source>
        <dbReference type="ARBA" id="ARBA00022871"/>
    </source>
</evidence>
<protein>
    <submittedName>
        <fullName evidence="9">Uncharacterized protein</fullName>
    </submittedName>
</protein>
<evidence type="ECO:0000256" key="5">
    <source>
        <dbReference type="ARBA" id="ARBA00022845"/>
    </source>
</evidence>
<accession>A0A7R8W3R4</accession>
<keyword evidence="4" id="KW-0221">Differentiation</keyword>
<dbReference type="FunFam" id="3.30.70.330:FF:000167">
    <property type="entry name" value="protein boule-like isoform X1"/>
    <property type="match status" value="1"/>
</dbReference>
<dbReference type="OrthoDB" id="762982at2759"/>
<dbReference type="AlphaFoldDB" id="A0A7R8W3R4"/>
<dbReference type="GO" id="GO:0030154">
    <property type="term" value="P:cell differentiation"/>
    <property type="evidence" value="ECO:0007669"/>
    <property type="project" value="UniProtKB-KW"/>
</dbReference>
<dbReference type="GO" id="GO:0007283">
    <property type="term" value="P:spermatogenesis"/>
    <property type="evidence" value="ECO:0007669"/>
    <property type="project" value="UniProtKB-KW"/>
</dbReference>
<dbReference type="GO" id="GO:0051321">
    <property type="term" value="P:meiotic cell cycle"/>
    <property type="evidence" value="ECO:0007669"/>
    <property type="project" value="UniProtKB-ARBA"/>
</dbReference>
<keyword evidence="7" id="KW-0694">RNA-binding</keyword>
<dbReference type="GO" id="GO:0070935">
    <property type="term" value="P:3'-UTR-mediated mRNA stabilization"/>
    <property type="evidence" value="ECO:0007669"/>
    <property type="project" value="TreeGrafter"/>
</dbReference>
<dbReference type="PANTHER" id="PTHR11176:SF57">
    <property type="entry name" value="PROTEIN BOULE"/>
    <property type="match status" value="1"/>
</dbReference>
<dbReference type="GO" id="GO:0008494">
    <property type="term" value="F:translation activator activity"/>
    <property type="evidence" value="ECO:0007669"/>
    <property type="project" value="TreeGrafter"/>
</dbReference>
<gene>
    <name evidence="9" type="ORF">CTOB1V02_LOCUS577</name>
</gene>
<dbReference type="GO" id="GO:0005737">
    <property type="term" value="C:cytoplasm"/>
    <property type="evidence" value="ECO:0007669"/>
    <property type="project" value="UniProtKB-SubCell"/>
</dbReference>
<evidence type="ECO:0000256" key="3">
    <source>
        <dbReference type="ARBA" id="ARBA00022490"/>
    </source>
</evidence>
<dbReference type="InterPro" id="IPR035979">
    <property type="entry name" value="RBD_domain_sf"/>
</dbReference>
<feature type="compositionally biased region" description="Pro residues" evidence="8">
    <location>
        <begin position="123"/>
        <end position="147"/>
    </location>
</feature>
<dbReference type="GO" id="GO:0003730">
    <property type="term" value="F:mRNA 3'-UTR binding"/>
    <property type="evidence" value="ECO:0007669"/>
    <property type="project" value="TreeGrafter"/>
</dbReference>
<dbReference type="GO" id="GO:0045948">
    <property type="term" value="P:positive regulation of translational initiation"/>
    <property type="evidence" value="ECO:0007669"/>
    <property type="project" value="TreeGrafter"/>
</dbReference>
<dbReference type="PROSITE" id="PS50102">
    <property type="entry name" value="RRM"/>
    <property type="match status" value="1"/>
</dbReference>
<evidence type="ECO:0000256" key="4">
    <source>
        <dbReference type="ARBA" id="ARBA00022782"/>
    </source>
</evidence>
<evidence type="ECO:0000256" key="7">
    <source>
        <dbReference type="ARBA" id="ARBA00022884"/>
    </source>
</evidence>
<proteinExistence type="predicted"/>
<dbReference type="PANTHER" id="PTHR11176">
    <property type="entry name" value="BOULE-RELATED"/>
    <property type="match status" value="1"/>
</dbReference>
<evidence type="ECO:0000256" key="2">
    <source>
        <dbReference type="ARBA" id="ARBA00022473"/>
    </source>
</evidence>
<dbReference type="Pfam" id="PF00076">
    <property type="entry name" value="RRM_1"/>
    <property type="match status" value="1"/>
</dbReference>
<evidence type="ECO:0000256" key="8">
    <source>
        <dbReference type="SAM" id="MobiDB-lite"/>
    </source>
</evidence>
<feature type="region of interest" description="Disordered" evidence="8">
    <location>
        <begin position="116"/>
        <end position="152"/>
    </location>
</feature>